<feature type="compositionally biased region" description="Basic and acidic residues" evidence="1">
    <location>
        <begin position="113"/>
        <end position="139"/>
    </location>
</feature>
<gene>
    <name evidence="2" type="ORF">IEQ34_026573</name>
</gene>
<reference evidence="2 3" key="1">
    <citation type="journal article" date="2021" name="Hortic Res">
        <title>Chromosome-scale assembly of the Dendrobium chrysotoxum genome enhances the understanding of orchid evolution.</title>
        <authorList>
            <person name="Zhang Y."/>
            <person name="Zhang G.Q."/>
            <person name="Zhang D."/>
            <person name="Liu X.D."/>
            <person name="Xu X.Y."/>
            <person name="Sun W.H."/>
            <person name="Yu X."/>
            <person name="Zhu X."/>
            <person name="Wang Z.W."/>
            <person name="Zhao X."/>
            <person name="Zhong W.Y."/>
            <person name="Chen H."/>
            <person name="Yin W.L."/>
            <person name="Huang T."/>
            <person name="Niu S.C."/>
            <person name="Liu Z.J."/>
        </authorList>
    </citation>
    <scope>NUCLEOTIDE SEQUENCE [LARGE SCALE GENOMIC DNA]</scope>
    <source>
        <strain evidence="2">Lindl</strain>
    </source>
</reference>
<dbReference type="Proteomes" id="UP000775213">
    <property type="component" value="Unassembled WGS sequence"/>
</dbReference>
<name>A0AAV7FL82_DENCH</name>
<comment type="caution">
    <text evidence="2">The sequence shown here is derived from an EMBL/GenBank/DDBJ whole genome shotgun (WGS) entry which is preliminary data.</text>
</comment>
<feature type="region of interest" description="Disordered" evidence="1">
    <location>
        <begin position="287"/>
        <end position="336"/>
    </location>
</feature>
<sequence length="336" mass="35677">MPLVKMSGSGGRPQAATNRRWQQAIVNGDDRRPQAATKATMELSVKKEIISIGKEGKKMVYKGEKGVLVRLSSSSSIIRKLGSITRQAAHGAGSGANAGSQRGLGIAGRARTRMRDSRVDADKGSEVKSREDAKGRHGRGDEPLDKIVFGVMSRARARLLSLTRSLLRLNGLRWCMGPFAALQGHILRGYNGNLKSRLPGSVKPVDQTAFPPLTSFSSLLSSTLIGSDPCSRFMNSSASRLGLIAGFRLSFPEDFPSPLNDADAASIPGNANGGAGVNAGEAALPPMLASGLNPSPPSPPHRSAIPDLIILHPSEQKKQQNKSKRQEPKCPTPVPL</sequence>
<protein>
    <submittedName>
        <fullName evidence="2">Uncharacterized protein</fullName>
    </submittedName>
</protein>
<evidence type="ECO:0000313" key="3">
    <source>
        <dbReference type="Proteomes" id="UP000775213"/>
    </source>
</evidence>
<organism evidence="2 3">
    <name type="scientific">Dendrobium chrysotoxum</name>
    <name type="common">Orchid</name>
    <dbReference type="NCBI Taxonomy" id="161865"/>
    <lineage>
        <taxon>Eukaryota</taxon>
        <taxon>Viridiplantae</taxon>
        <taxon>Streptophyta</taxon>
        <taxon>Embryophyta</taxon>
        <taxon>Tracheophyta</taxon>
        <taxon>Spermatophyta</taxon>
        <taxon>Magnoliopsida</taxon>
        <taxon>Liliopsida</taxon>
        <taxon>Asparagales</taxon>
        <taxon>Orchidaceae</taxon>
        <taxon>Epidendroideae</taxon>
        <taxon>Malaxideae</taxon>
        <taxon>Dendrobiinae</taxon>
        <taxon>Dendrobium</taxon>
    </lineage>
</organism>
<evidence type="ECO:0000313" key="2">
    <source>
        <dbReference type="EMBL" id="KAH0435566.1"/>
    </source>
</evidence>
<keyword evidence="3" id="KW-1185">Reference proteome</keyword>
<dbReference type="AlphaFoldDB" id="A0AAV7FL82"/>
<feature type="compositionally biased region" description="Basic and acidic residues" evidence="1">
    <location>
        <begin position="314"/>
        <end position="328"/>
    </location>
</feature>
<dbReference type="EMBL" id="JAGFBR010000766">
    <property type="protein sequence ID" value="KAH0435566.1"/>
    <property type="molecule type" value="Genomic_DNA"/>
</dbReference>
<evidence type="ECO:0000256" key="1">
    <source>
        <dbReference type="SAM" id="MobiDB-lite"/>
    </source>
</evidence>
<feature type="compositionally biased region" description="Low complexity" evidence="1">
    <location>
        <begin position="90"/>
        <end position="103"/>
    </location>
</feature>
<feature type="region of interest" description="Disordered" evidence="1">
    <location>
        <begin position="90"/>
        <end position="139"/>
    </location>
</feature>
<proteinExistence type="predicted"/>
<accession>A0AAV7FL82</accession>